<dbReference type="Gene3D" id="3.40.50.2300">
    <property type="match status" value="1"/>
</dbReference>
<dbReference type="Pfam" id="PF12833">
    <property type="entry name" value="HTH_18"/>
    <property type="match status" value="1"/>
</dbReference>
<dbReference type="PANTHER" id="PTHR43547">
    <property type="entry name" value="TWO-COMPONENT HISTIDINE KINASE"/>
    <property type="match status" value="1"/>
</dbReference>
<feature type="domain" description="Histidine kinase" evidence="9">
    <location>
        <begin position="824"/>
        <end position="1047"/>
    </location>
</feature>
<dbReference type="PROSITE" id="PS01124">
    <property type="entry name" value="HTH_ARAC_FAMILY_2"/>
    <property type="match status" value="1"/>
</dbReference>
<evidence type="ECO:0000259" key="9">
    <source>
        <dbReference type="PROSITE" id="PS50109"/>
    </source>
</evidence>
<dbReference type="PROSITE" id="PS50109">
    <property type="entry name" value="HIS_KIN"/>
    <property type="match status" value="1"/>
</dbReference>
<sequence length="1345" mass="154360">MLLQATFAQHLNSIPEDFKFQHFTSANGLSQRSVMAIVQDKKGYLWFGTRDGLNKFDGNKFIIYRHDLNDPNSLSNNNIHAIYEDFTGNLWVGTQNGLNRYNPTEDNFIRYKSGNNSNDLTGNIISYITNINKEVIWVATENGISEINTINQKITHIQKNKSPDNSLSENKVRYILPTKNGNIWICNTRYIDYYNIKSKTFQRFDYPKKNSTSIHFNDLPTLYIDHNNTLWLGYEGGLAVYDHSLKRFIDFEFRQEKAITTAVRSISEDLHGNLWIGSYSGLYILGADQADLKHIIHDENNPTSLSQNSIYKIIRDSRGDMWIGTWADGLNYYNRDNDAFKHISFGTTNNKLNYRVISGITEDSNGNLWIGTEGGGLNFLNRTTKKLTYFKNIPGDPNSLSANNVKAVIIDNKKNIWIGMHDGGVNLLRPNQQPYKFHKIDFPKEHNLSLKSYKVLTLFEDTQGNIWIGTLTGGLIFYNTQTQTLSRIDKDIRTIMSIAQTEHPDILLIGGDKGLETFNINTHKRSKISLKNINQETSDIYVNCLFIDNFNNYWVGTEGFGVYIYDPKRKKAKVYGIKDGLPNDIIYGILSDNNGNIWVSTNNGISKINIESGSIKNYNQSDGLQGNEFNYGSFYKTKSKDLFFGGTNGLTYFNPNDIRKNTFIPTIDINNIDVNNLPYSRITNSTPQIILEYNENNFSIDFTSLSYMHPEKNEFEYMLEGNDRKWNNAGAQRKAVYTNIKAGNYIFRVKGSNNDGIWSHKEASLNIKVLPAPWRSWWAYTIYAIILGGVIVYIRRLILLRIKERKEKEKSEQINQLKLRLFTDISHDFRTPLTLIIGPLEKMVDEKIGNEYIQQQHDVMLRNAKMLLQLINQVLDFRKSESNDLTLQATQENIIPFIKDIKNSFNSLAAIKNIDYQLIVDKNEILVWFDHIKLKKVLFNLLSNAFKFSNDNSEVIIELSTISRKTDTENNDLLKISVTNFSEVIPKKDIDFIFDQFYQLDNEKKNLGYGIGLSLCKRLIELHHGEIFVESSAEKGTSFNILLKLGQEHISSDERTSTTPTLQDEQLFVVNEKAVSTPLVDHDIPESQNILQSLLIVEDNIELQAFIKNIFDKRYKVFIADNGQTAIELTQQNPIDLIISDIQMPIMNGFELCKNIKTNLLTSHIPIILLTAKTSTTHQEEGYYTGADAYITKPFNAKILELRVSNLLETRAALIRKFKKDAILEPQKLAVTSPDETFLEKAISIVEKNIDNPDFNASIFVDQMNMSRTVIYTKLKALTGQNISTFIRTIRLKKAGQLISQTKMNVSEIAYQVGFNDLKYFRECFKEFFKMTPSEYKKQNIEKGE</sequence>
<keyword evidence="7" id="KW-1133">Transmembrane helix</keyword>
<evidence type="ECO:0000313" key="11">
    <source>
        <dbReference type="EMBL" id="MFD1629575.1"/>
    </source>
</evidence>
<evidence type="ECO:0000256" key="5">
    <source>
        <dbReference type="ARBA" id="ARBA00023163"/>
    </source>
</evidence>
<dbReference type="InterPro" id="IPR011047">
    <property type="entry name" value="Quinoprotein_ADH-like_sf"/>
</dbReference>
<comment type="caution">
    <text evidence="11">The sequence shown here is derived from an EMBL/GenBank/DDBJ whole genome shotgun (WGS) entry which is preliminary data.</text>
</comment>
<keyword evidence="7" id="KW-0472">Membrane</keyword>
<keyword evidence="4" id="KW-0805">Transcription regulation</keyword>
<dbReference type="InterPro" id="IPR001789">
    <property type="entry name" value="Sig_transdc_resp-reg_receiver"/>
</dbReference>
<organism evidence="11 12">
    <name type="scientific">Pseudopedobacter beijingensis</name>
    <dbReference type="NCBI Taxonomy" id="1207056"/>
    <lineage>
        <taxon>Bacteria</taxon>
        <taxon>Pseudomonadati</taxon>
        <taxon>Bacteroidota</taxon>
        <taxon>Sphingobacteriia</taxon>
        <taxon>Sphingobacteriales</taxon>
        <taxon>Sphingobacteriaceae</taxon>
        <taxon>Pseudopedobacter</taxon>
    </lineage>
</organism>
<dbReference type="Proteomes" id="UP001597118">
    <property type="component" value="Unassembled WGS sequence"/>
</dbReference>
<keyword evidence="7" id="KW-0812">Transmembrane</keyword>
<gene>
    <name evidence="11" type="ORF">ACFSAH_06790</name>
</gene>
<dbReference type="InterPro" id="IPR011110">
    <property type="entry name" value="Reg_prop"/>
</dbReference>
<dbReference type="SMART" id="SM00388">
    <property type="entry name" value="HisKA"/>
    <property type="match status" value="1"/>
</dbReference>
<dbReference type="Gene3D" id="3.30.565.10">
    <property type="entry name" value="Histidine kinase-like ATPase, C-terminal domain"/>
    <property type="match status" value="1"/>
</dbReference>
<dbReference type="InterPro" id="IPR013783">
    <property type="entry name" value="Ig-like_fold"/>
</dbReference>
<dbReference type="InterPro" id="IPR005467">
    <property type="entry name" value="His_kinase_dom"/>
</dbReference>
<dbReference type="InterPro" id="IPR018060">
    <property type="entry name" value="HTH_AraC"/>
</dbReference>
<accession>A0ABW4IA03</accession>
<evidence type="ECO:0000256" key="4">
    <source>
        <dbReference type="ARBA" id="ARBA00023015"/>
    </source>
</evidence>
<feature type="modified residue" description="4-aspartylphosphate" evidence="6">
    <location>
        <position position="1141"/>
    </location>
</feature>
<name>A0ABW4IA03_9SPHI</name>
<dbReference type="InterPro" id="IPR015943">
    <property type="entry name" value="WD40/YVTN_repeat-like_dom_sf"/>
</dbReference>
<dbReference type="InterPro" id="IPR009057">
    <property type="entry name" value="Homeodomain-like_sf"/>
</dbReference>
<evidence type="ECO:0000256" key="3">
    <source>
        <dbReference type="ARBA" id="ARBA00022553"/>
    </source>
</evidence>
<dbReference type="Gene3D" id="1.10.287.130">
    <property type="match status" value="1"/>
</dbReference>
<dbReference type="SUPFAM" id="SSF47384">
    <property type="entry name" value="Homodimeric domain of signal transducing histidine kinase"/>
    <property type="match status" value="1"/>
</dbReference>
<evidence type="ECO:0000313" key="12">
    <source>
        <dbReference type="Proteomes" id="UP001597118"/>
    </source>
</evidence>
<dbReference type="Pfam" id="PF07495">
    <property type="entry name" value="Y_Y_Y"/>
    <property type="match status" value="1"/>
</dbReference>
<dbReference type="SUPFAM" id="SSF52172">
    <property type="entry name" value="CheY-like"/>
    <property type="match status" value="1"/>
</dbReference>
<keyword evidence="3 6" id="KW-0597">Phosphoprotein</keyword>
<evidence type="ECO:0000259" key="10">
    <source>
        <dbReference type="PROSITE" id="PS50110"/>
    </source>
</evidence>
<dbReference type="InterPro" id="IPR036890">
    <property type="entry name" value="HATPase_C_sf"/>
</dbReference>
<dbReference type="RefSeq" id="WP_379661956.1">
    <property type="nucleotide sequence ID" value="NZ_JBHUDG010000005.1"/>
</dbReference>
<dbReference type="Pfam" id="PF00072">
    <property type="entry name" value="Response_reg"/>
    <property type="match status" value="1"/>
</dbReference>
<evidence type="ECO:0000256" key="7">
    <source>
        <dbReference type="SAM" id="Phobius"/>
    </source>
</evidence>
<dbReference type="SUPFAM" id="SSF55874">
    <property type="entry name" value="ATPase domain of HSP90 chaperone/DNA topoisomerase II/histidine kinase"/>
    <property type="match status" value="1"/>
</dbReference>
<dbReference type="CDD" id="cd17574">
    <property type="entry name" value="REC_OmpR"/>
    <property type="match status" value="1"/>
</dbReference>
<dbReference type="InterPro" id="IPR004358">
    <property type="entry name" value="Sig_transdc_His_kin-like_C"/>
</dbReference>
<dbReference type="EC" id="2.7.13.3" evidence="2"/>
<evidence type="ECO:0000259" key="8">
    <source>
        <dbReference type="PROSITE" id="PS01124"/>
    </source>
</evidence>
<keyword evidence="12" id="KW-1185">Reference proteome</keyword>
<dbReference type="Gene3D" id="1.10.10.60">
    <property type="entry name" value="Homeodomain-like"/>
    <property type="match status" value="1"/>
</dbReference>
<protein>
    <recommendedName>
        <fullName evidence="2">histidine kinase</fullName>
        <ecNumber evidence="2">2.7.13.3</ecNumber>
    </recommendedName>
</protein>
<evidence type="ECO:0000256" key="1">
    <source>
        <dbReference type="ARBA" id="ARBA00000085"/>
    </source>
</evidence>
<dbReference type="PROSITE" id="PS50110">
    <property type="entry name" value="RESPONSE_REGULATORY"/>
    <property type="match status" value="1"/>
</dbReference>
<dbReference type="Pfam" id="PF02518">
    <property type="entry name" value="HATPase_c"/>
    <property type="match status" value="1"/>
</dbReference>
<reference evidence="12" key="1">
    <citation type="journal article" date="2019" name="Int. J. Syst. Evol. Microbiol.">
        <title>The Global Catalogue of Microorganisms (GCM) 10K type strain sequencing project: providing services to taxonomists for standard genome sequencing and annotation.</title>
        <authorList>
            <consortium name="The Broad Institute Genomics Platform"/>
            <consortium name="The Broad Institute Genome Sequencing Center for Infectious Disease"/>
            <person name="Wu L."/>
            <person name="Ma J."/>
        </authorList>
    </citation>
    <scope>NUCLEOTIDE SEQUENCE [LARGE SCALE GENOMIC DNA]</scope>
    <source>
        <strain evidence="12">CCUG 53762</strain>
    </source>
</reference>
<dbReference type="PANTHER" id="PTHR43547:SF2">
    <property type="entry name" value="HYBRID SIGNAL TRANSDUCTION HISTIDINE KINASE C"/>
    <property type="match status" value="1"/>
</dbReference>
<comment type="catalytic activity">
    <reaction evidence="1">
        <text>ATP + protein L-histidine = ADP + protein N-phospho-L-histidine.</text>
        <dbReference type="EC" id="2.7.13.3"/>
    </reaction>
</comment>
<dbReference type="Pfam" id="PF07494">
    <property type="entry name" value="Reg_prop"/>
    <property type="match status" value="6"/>
</dbReference>
<dbReference type="CDD" id="cd00082">
    <property type="entry name" value="HisKA"/>
    <property type="match status" value="1"/>
</dbReference>
<dbReference type="InterPro" id="IPR003594">
    <property type="entry name" value="HATPase_dom"/>
</dbReference>
<evidence type="ECO:0000256" key="2">
    <source>
        <dbReference type="ARBA" id="ARBA00012438"/>
    </source>
</evidence>
<dbReference type="Pfam" id="PF00512">
    <property type="entry name" value="HisKA"/>
    <property type="match status" value="1"/>
</dbReference>
<dbReference type="InterPro" id="IPR011006">
    <property type="entry name" value="CheY-like_superfamily"/>
</dbReference>
<dbReference type="SMART" id="SM00342">
    <property type="entry name" value="HTH_ARAC"/>
    <property type="match status" value="1"/>
</dbReference>
<dbReference type="PRINTS" id="PR00344">
    <property type="entry name" value="BCTRLSENSOR"/>
</dbReference>
<dbReference type="SUPFAM" id="SSF46689">
    <property type="entry name" value="Homeodomain-like"/>
    <property type="match status" value="1"/>
</dbReference>
<feature type="domain" description="Response regulatory" evidence="10">
    <location>
        <begin position="1093"/>
        <end position="1208"/>
    </location>
</feature>
<dbReference type="SMART" id="SM00448">
    <property type="entry name" value="REC"/>
    <property type="match status" value="1"/>
</dbReference>
<dbReference type="SMART" id="SM00387">
    <property type="entry name" value="HATPase_c"/>
    <property type="match status" value="1"/>
</dbReference>
<dbReference type="Gene3D" id="2.130.10.10">
    <property type="entry name" value="YVTN repeat-like/Quinoprotein amine dehydrogenase"/>
    <property type="match status" value="3"/>
</dbReference>
<dbReference type="EMBL" id="JBHUDG010000005">
    <property type="protein sequence ID" value="MFD1629575.1"/>
    <property type="molecule type" value="Genomic_DNA"/>
</dbReference>
<dbReference type="Gene3D" id="2.60.40.10">
    <property type="entry name" value="Immunoglobulins"/>
    <property type="match status" value="1"/>
</dbReference>
<feature type="transmembrane region" description="Helical" evidence="7">
    <location>
        <begin position="777"/>
        <end position="798"/>
    </location>
</feature>
<dbReference type="InterPro" id="IPR036097">
    <property type="entry name" value="HisK_dim/P_sf"/>
</dbReference>
<keyword evidence="5" id="KW-0804">Transcription</keyword>
<evidence type="ECO:0000256" key="6">
    <source>
        <dbReference type="PROSITE-ProRule" id="PRU00169"/>
    </source>
</evidence>
<dbReference type="InterPro" id="IPR003661">
    <property type="entry name" value="HisK_dim/P_dom"/>
</dbReference>
<feature type="domain" description="HTH araC/xylS-type" evidence="8">
    <location>
        <begin position="1240"/>
        <end position="1339"/>
    </location>
</feature>
<proteinExistence type="predicted"/>
<dbReference type="InterPro" id="IPR011123">
    <property type="entry name" value="Y_Y_Y"/>
</dbReference>
<dbReference type="SUPFAM" id="SSF63829">
    <property type="entry name" value="Calcium-dependent phosphotriesterase"/>
    <property type="match status" value="1"/>
</dbReference>
<dbReference type="SUPFAM" id="SSF50998">
    <property type="entry name" value="Quinoprotein alcohol dehydrogenase-like"/>
    <property type="match status" value="1"/>
</dbReference>